<dbReference type="PROSITE" id="PS51352">
    <property type="entry name" value="THIOREDOXIN_2"/>
    <property type="match status" value="1"/>
</dbReference>
<dbReference type="AlphaFoldDB" id="A0A7K3WM99"/>
<feature type="binding site" evidence="3">
    <location>
        <position position="92"/>
    </location>
    <ligand>
        <name>Cu cation</name>
        <dbReference type="ChEBI" id="CHEBI:23378"/>
    </ligand>
</feature>
<sequence>MKSKTWLLTLGSFLIILMGGMYFAYPLLKKKKVLKIYQPADINPKLVDTSKQGVKKDHTIAGFTLVNQRGETFTESVFDNKVYVANFFFATCPTICPIMSNHFADLQKTFKDEPKVMFISYSVTPDLDSVAVLAEYGERYGADPDKWILATGDKKEIYTIARKSYFAVLDEGDGGVQDFIHTENMILVDSKSRIRGYYDGTSNTDMERLEDEIRILLLEEEAGKG</sequence>
<evidence type="ECO:0000313" key="8">
    <source>
        <dbReference type="Proteomes" id="UP000486602"/>
    </source>
</evidence>
<keyword evidence="8" id="KW-1185">Reference proteome</keyword>
<evidence type="ECO:0000256" key="4">
    <source>
        <dbReference type="PIRSR" id="PIRSR603782-2"/>
    </source>
</evidence>
<feature type="transmembrane region" description="Helical" evidence="5">
    <location>
        <begin position="6"/>
        <end position="28"/>
    </location>
</feature>
<proteinExistence type="inferred from homology"/>
<feature type="domain" description="Thioredoxin" evidence="6">
    <location>
        <begin position="54"/>
        <end position="218"/>
    </location>
</feature>
<keyword evidence="4" id="KW-1015">Disulfide bond</keyword>
<dbReference type="EMBL" id="JAAGVY010000005">
    <property type="protein sequence ID" value="NEN22769.1"/>
    <property type="molecule type" value="Genomic_DNA"/>
</dbReference>
<dbReference type="Gene3D" id="3.40.30.10">
    <property type="entry name" value="Glutaredoxin"/>
    <property type="match status" value="1"/>
</dbReference>
<feature type="binding site" evidence="3">
    <location>
        <position position="96"/>
    </location>
    <ligand>
        <name>Cu cation</name>
        <dbReference type="ChEBI" id="CHEBI:23378"/>
    </ligand>
</feature>
<dbReference type="GO" id="GO:0046872">
    <property type="term" value="F:metal ion binding"/>
    <property type="evidence" value="ECO:0007669"/>
    <property type="project" value="UniProtKB-KW"/>
</dbReference>
<keyword evidence="5" id="KW-1133">Transmembrane helix</keyword>
<keyword evidence="5" id="KW-0812">Transmembrane</keyword>
<protein>
    <submittedName>
        <fullName evidence="7">SCO family protein</fullName>
    </submittedName>
</protein>
<dbReference type="SUPFAM" id="SSF52833">
    <property type="entry name" value="Thioredoxin-like"/>
    <property type="match status" value="1"/>
</dbReference>
<dbReference type="InterPro" id="IPR013766">
    <property type="entry name" value="Thioredoxin_domain"/>
</dbReference>
<dbReference type="RefSeq" id="WP_163283494.1">
    <property type="nucleotide sequence ID" value="NZ_JAAGVY010000005.1"/>
</dbReference>
<dbReference type="CDD" id="cd02968">
    <property type="entry name" value="SCO"/>
    <property type="match status" value="1"/>
</dbReference>
<dbReference type="InterPro" id="IPR003782">
    <property type="entry name" value="SCO1/SenC"/>
</dbReference>
<name>A0A7K3WM99_9FLAO</name>
<evidence type="ECO:0000256" key="1">
    <source>
        <dbReference type="ARBA" id="ARBA00010996"/>
    </source>
</evidence>
<comment type="caution">
    <text evidence="7">The sequence shown here is derived from an EMBL/GenBank/DDBJ whole genome shotgun (WGS) entry which is preliminary data.</text>
</comment>
<organism evidence="7 8">
    <name type="scientific">Cryomorpha ignava</name>
    <dbReference type="NCBI Taxonomy" id="101383"/>
    <lineage>
        <taxon>Bacteria</taxon>
        <taxon>Pseudomonadati</taxon>
        <taxon>Bacteroidota</taxon>
        <taxon>Flavobacteriia</taxon>
        <taxon>Flavobacteriales</taxon>
        <taxon>Cryomorphaceae</taxon>
        <taxon>Cryomorpha</taxon>
    </lineage>
</organism>
<reference evidence="7 8" key="1">
    <citation type="submission" date="2020-02" db="EMBL/GenBank/DDBJ databases">
        <title>Out from the shadows clarifying the taxonomy of the family Cryomorphaceae and related taxa by utilizing the GTDB taxonomic framework.</title>
        <authorList>
            <person name="Bowman J.P."/>
        </authorList>
    </citation>
    <scope>NUCLEOTIDE SEQUENCE [LARGE SCALE GENOMIC DNA]</scope>
    <source>
        <strain evidence="7 8">QSSC 1-22</strain>
    </source>
</reference>
<dbReference type="PANTHER" id="PTHR12151:SF25">
    <property type="entry name" value="LINALOOL DEHYDRATASE_ISOMERASE DOMAIN-CONTAINING PROTEIN"/>
    <property type="match status" value="1"/>
</dbReference>
<evidence type="ECO:0000256" key="5">
    <source>
        <dbReference type="SAM" id="Phobius"/>
    </source>
</evidence>
<feature type="disulfide bond" description="Redox-active" evidence="4">
    <location>
        <begin position="92"/>
        <end position="96"/>
    </location>
</feature>
<dbReference type="PANTHER" id="PTHR12151">
    <property type="entry name" value="ELECTRON TRANSPORT PROTIN SCO1/SENC FAMILY MEMBER"/>
    <property type="match status" value="1"/>
</dbReference>
<feature type="binding site" evidence="3">
    <location>
        <position position="181"/>
    </location>
    <ligand>
        <name>Cu cation</name>
        <dbReference type="ChEBI" id="CHEBI:23378"/>
    </ligand>
</feature>
<dbReference type="Pfam" id="PF02630">
    <property type="entry name" value="SCO1-SenC"/>
    <property type="match status" value="1"/>
</dbReference>
<gene>
    <name evidence="7" type="ORF">G3O08_04550</name>
</gene>
<accession>A0A7K3WM99</accession>
<dbReference type="Proteomes" id="UP000486602">
    <property type="component" value="Unassembled WGS sequence"/>
</dbReference>
<dbReference type="InterPro" id="IPR036249">
    <property type="entry name" value="Thioredoxin-like_sf"/>
</dbReference>
<keyword evidence="2 3" id="KW-0186">Copper</keyword>
<evidence type="ECO:0000256" key="3">
    <source>
        <dbReference type="PIRSR" id="PIRSR603782-1"/>
    </source>
</evidence>
<comment type="similarity">
    <text evidence="1">Belongs to the SCO1/2 family.</text>
</comment>
<keyword evidence="5" id="KW-0472">Membrane</keyword>
<evidence type="ECO:0000313" key="7">
    <source>
        <dbReference type="EMBL" id="NEN22769.1"/>
    </source>
</evidence>
<evidence type="ECO:0000259" key="6">
    <source>
        <dbReference type="PROSITE" id="PS51352"/>
    </source>
</evidence>
<keyword evidence="3" id="KW-0479">Metal-binding</keyword>
<evidence type="ECO:0000256" key="2">
    <source>
        <dbReference type="ARBA" id="ARBA00023008"/>
    </source>
</evidence>